<dbReference type="Proteomes" id="UP001147148">
    <property type="component" value="Unassembled WGS sequence"/>
</dbReference>
<comment type="caution">
    <text evidence="2">The sequence shown here is derived from an EMBL/GenBank/DDBJ whole genome shotgun (WGS) entry which is preliminary data.</text>
</comment>
<evidence type="ECO:0000313" key="2">
    <source>
        <dbReference type="EMBL" id="MDF0479870.1"/>
    </source>
</evidence>
<protein>
    <recommendedName>
        <fullName evidence="4">DUF2178 domain-containing protein</fullName>
    </recommendedName>
</protein>
<feature type="transmembrane region" description="Helical" evidence="1">
    <location>
        <begin position="34"/>
        <end position="55"/>
    </location>
</feature>
<sequence>MMQVSNKKIWSYVMLGIGIGCILGSLVVKESTMSGYIMGLGAGLMGASVAQLIKYHKLFNTEEKRESYQIEVEDPRNTEIRTTARARAGFYLDCALVGLVLILPFTNAPFWVTVVLIVLFLGYEVLTYSFIKRLNNKI</sequence>
<evidence type="ECO:0008006" key="4">
    <source>
        <dbReference type="Google" id="ProtNLM"/>
    </source>
</evidence>
<evidence type="ECO:0000313" key="3">
    <source>
        <dbReference type="Proteomes" id="UP001147148"/>
    </source>
</evidence>
<feature type="transmembrane region" description="Helical" evidence="1">
    <location>
        <begin position="111"/>
        <end position="131"/>
    </location>
</feature>
<gene>
    <name evidence="2" type="ORF">OL233_06150</name>
</gene>
<keyword evidence="1" id="KW-0472">Membrane</keyword>
<organism evidence="2 3">
    <name type="scientific">Vagococcus proximus</name>
    <dbReference type="NCBI Taxonomy" id="2991417"/>
    <lineage>
        <taxon>Bacteria</taxon>
        <taxon>Bacillati</taxon>
        <taxon>Bacillota</taxon>
        <taxon>Bacilli</taxon>
        <taxon>Lactobacillales</taxon>
        <taxon>Enterococcaceae</taxon>
        <taxon>Vagococcus</taxon>
    </lineage>
</organism>
<feature type="transmembrane region" description="Helical" evidence="1">
    <location>
        <begin position="88"/>
        <end position="105"/>
    </location>
</feature>
<dbReference type="PROSITE" id="PS51257">
    <property type="entry name" value="PROKAR_LIPOPROTEIN"/>
    <property type="match status" value="1"/>
</dbReference>
<accession>A0ABT5X1J4</accession>
<proteinExistence type="predicted"/>
<name>A0ABT5X1J4_9ENTE</name>
<keyword evidence="3" id="KW-1185">Reference proteome</keyword>
<keyword evidence="1" id="KW-1133">Transmembrane helix</keyword>
<evidence type="ECO:0000256" key="1">
    <source>
        <dbReference type="SAM" id="Phobius"/>
    </source>
</evidence>
<keyword evidence="1" id="KW-0812">Transmembrane</keyword>
<reference evidence="2" key="1">
    <citation type="submission" date="2022-10" db="EMBL/GenBank/DDBJ databases">
        <title>Vagococcus sp. isolated from poultry meat.</title>
        <authorList>
            <person name="Johansson P."/>
            <person name="Bjorkroth J."/>
        </authorList>
    </citation>
    <scope>NUCLEOTIDE SEQUENCE</scope>
    <source>
        <strain evidence="2">PNs007</strain>
    </source>
</reference>
<dbReference type="RefSeq" id="WP_275471466.1">
    <property type="nucleotide sequence ID" value="NZ_JAPDSH010000004.1"/>
</dbReference>
<dbReference type="EMBL" id="JAPDSH010000004">
    <property type="protein sequence ID" value="MDF0479870.1"/>
    <property type="molecule type" value="Genomic_DNA"/>
</dbReference>
<feature type="transmembrane region" description="Helical" evidence="1">
    <location>
        <begin position="9"/>
        <end position="28"/>
    </location>
</feature>